<keyword evidence="1" id="KW-0472">Membrane</keyword>
<dbReference type="AlphaFoldDB" id="A0AAJ0DK24"/>
<keyword evidence="3" id="KW-1185">Reference proteome</keyword>
<comment type="caution">
    <text evidence="2">The sequence shown here is derived from an EMBL/GenBank/DDBJ whole genome shotgun (WGS) entry which is preliminary data.</text>
</comment>
<dbReference type="EMBL" id="JAWDJX010000023">
    <property type="protein sequence ID" value="KAK3051920.1"/>
    <property type="molecule type" value="Genomic_DNA"/>
</dbReference>
<sequence length="81" mass="9284">MDLTVYVSWPNALLYITLVILALLINDLKNFLGKKLCDRIWPEDAHNAPERVQQRIVEALERAYPPSSKFDDTANRLSSLV</sequence>
<organism evidence="2 3">
    <name type="scientific">Extremus antarcticus</name>
    <dbReference type="NCBI Taxonomy" id="702011"/>
    <lineage>
        <taxon>Eukaryota</taxon>
        <taxon>Fungi</taxon>
        <taxon>Dikarya</taxon>
        <taxon>Ascomycota</taxon>
        <taxon>Pezizomycotina</taxon>
        <taxon>Dothideomycetes</taxon>
        <taxon>Dothideomycetidae</taxon>
        <taxon>Mycosphaerellales</taxon>
        <taxon>Extremaceae</taxon>
        <taxon>Extremus</taxon>
    </lineage>
</organism>
<evidence type="ECO:0000256" key="1">
    <source>
        <dbReference type="SAM" id="Phobius"/>
    </source>
</evidence>
<keyword evidence="1" id="KW-1133">Transmembrane helix</keyword>
<keyword evidence="1" id="KW-0812">Transmembrane</keyword>
<proteinExistence type="predicted"/>
<gene>
    <name evidence="2" type="ORF">LTR09_006874</name>
</gene>
<name>A0AAJ0DK24_9PEZI</name>
<dbReference type="Proteomes" id="UP001271007">
    <property type="component" value="Unassembled WGS sequence"/>
</dbReference>
<feature type="transmembrane region" description="Helical" evidence="1">
    <location>
        <begin position="6"/>
        <end position="25"/>
    </location>
</feature>
<protein>
    <submittedName>
        <fullName evidence="2">Uncharacterized protein</fullName>
    </submittedName>
</protein>
<accession>A0AAJ0DK24</accession>
<evidence type="ECO:0000313" key="3">
    <source>
        <dbReference type="Proteomes" id="UP001271007"/>
    </source>
</evidence>
<evidence type="ECO:0000313" key="2">
    <source>
        <dbReference type="EMBL" id="KAK3051920.1"/>
    </source>
</evidence>
<reference evidence="2" key="1">
    <citation type="submission" date="2023-04" db="EMBL/GenBank/DDBJ databases">
        <title>Black Yeasts Isolated from many extreme environments.</title>
        <authorList>
            <person name="Coleine C."/>
            <person name="Stajich J.E."/>
            <person name="Selbmann L."/>
        </authorList>
    </citation>
    <scope>NUCLEOTIDE SEQUENCE</scope>
    <source>
        <strain evidence="2">CCFEE 5312</strain>
    </source>
</reference>